<reference evidence="7" key="1">
    <citation type="submission" date="2025-08" db="UniProtKB">
        <authorList>
            <consortium name="Ensembl"/>
        </authorList>
    </citation>
    <scope>IDENTIFICATION</scope>
</reference>
<keyword evidence="3" id="KW-0862">Zinc</keyword>
<evidence type="ECO:0000256" key="1">
    <source>
        <dbReference type="ARBA" id="ARBA00022723"/>
    </source>
</evidence>
<evidence type="ECO:0000313" key="8">
    <source>
        <dbReference type="Proteomes" id="UP000472270"/>
    </source>
</evidence>
<evidence type="ECO:0000256" key="4">
    <source>
        <dbReference type="ARBA" id="ARBA00023125"/>
    </source>
</evidence>
<dbReference type="AlphaFoldDB" id="A0A673GND3"/>
<accession>A0A673GND3</accession>
<evidence type="ECO:0000256" key="3">
    <source>
        <dbReference type="ARBA" id="ARBA00022833"/>
    </source>
</evidence>
<dbReference type="Gene3D" id="6.20.210.20">
    <property type="entry name" value="THAP domain"/>
    <property type="match status" value="1"/>
</dbReference>
<dbReference type="InterPro" id="IPR038441">
    <property type="entry name" value="THAP_Znf_sf"/>
</dbReference>
<dbReference type="SMART" id="SM00980">
    <property type="entry name" value="THAP"/>
    <property type="match status" value="1"/>
</dbReference>
<evidence type="ECO:0000256" key="2">
    <source>
        <dbReference type="ARBA" id="ARBA00022771"/>
    </source>
</evidence>
<evidence type="ECO:0000259" key="6">
    <source>
        <dbReference type="PROSITE" id="PS50950"/>
    </source>
</evidence>
<dbReference type="Pfam" id="PF05485">
    <property type="entry name" value="THAP"/>
    <property type="match status" value="1"/>
</dbReference>
<keyword evidence="8" id="KW-1185">Reference proteome</keyword>
<dbReference type="Ensembl" id="ENSSRHT00000015359.1">
    <property type="protein sequence ID" value="ENSSRHP00000014861.1"/>
    <property type="gene ID" value="ENSSRHG00000008255.1"/>
</dbReference>
<feature type="domain" description="THAP-type" evidence="6">
    <location>
        <begin position="1"/>
        <end position="75"/>
    </location>
</feature>
<keyword evidence="4 5" id="KW-0238">DNA-binding</keyword>
<dbReference type="InterPro" id="IPR006612">
    <property type="entry name" value="THAP_Znf"/>
</dbReference>
<protein>
    <recommendedName>
        <fullName evidence="6">THAP-type domain-containing protein</fullName>
    </recommendedName>
</protein>
<dbReference type="SUPFAM" id="SSF57716">
    <property type="entry name" value="Glucocorticoid receptor-like (DNA-binding domain)"/>
    <property type="match status" value="1"/>
</dbReference>
<keyword evidence="2 5" id="KW-0863">Zinc-finger</keyword>
<evidence type="ECO:0000256" key="5">
    <source>
        <dbReference type="PROSITE-ProRule" id="PRU00309"/>
    </source>
</evidence>
<name>A0A673GND3_9TELE</name>
<dbReference type="GO" id="GO:0008270">
    <property type="term" value="F:zinc ion binding"/>
    <property type="evidence" value="ECO:0007669"/>
    <property type="project" value="UniProtKB-KW"/>
</dbReference>
<dbReference type="GO" id="GO:0003677">
    <property type="term" value="F:DNA binding"/>
    <property type="evidence" value="ECO:0007669"/>
    <property type="project" value="UniProtKB-UniRule"/>
</dbReference>
<dbReference type="Proteomes" id="UP000472270">
    <property type="component" value="Unassembled WGS sequence"/>
</dbReference>
<sequence length="99" mass="11123">APNHCGKTQSLHCLPSDPNIRKEWMNFIFNAVPDRVSKNMVLCSLHFTADSLTNKAQFDSSERFKLKDDAVPNILDLTVMQHPSVKDVGCQIYTTVSQS</sequence>
<dbReference type="PROSITE" id="PS50950">
    <property type="entry name" value="ZF_THAP"/>
    <property type="match status" value="1"/>
</dbReference>
<evidence type="ECO:0000313" key="7">
    <source>
        <dbReference type="Ensembl" id="ENSSRHP00000014861.1"/>
    </source>
</evidence>
<proteinExistence type="predicted"/>
<reference evidence="7" key="2">
    <citation type="submission" date="2025-09" db="UniProtKB">
        <authorList>
            <consortium name="Ensembl"/>
        </authorList>
    </citation>
    <scope>IDENTIFICATION</scope>
</reference>
<keyword evidence="1" id="KW-0479">Metal-binding</keyword>
<organism evidence="7 8">
    <name type="scientific">Sinocyclocheilus rhinocerous</name>
    <dbReference type="NCBI Taxonomy" id="307959"/>
    <lineage>
        <taxon>Eukaryota</taxon>
        <taxon>Metazoa</taxon>
        <taxon>Chordata</taxon>
        <taxon>Craniata</taxon>
        <taxon>Vertebrata</taxon>
        <taxon>Euteleostomi</taxon>
        <taxon>Actinopterygii</taxon>
        <taxon>Neopterygii</taxon>
        <taxon>Teleostei</taxon>
        <taxon>Ostariophysi</taxon>
        <taxon>Cypriniformes</taxon>
        <taxon>Cyprinidae</taxon>
        <taxon>Cyprininae</taxon>
        <taxon>Sinocyclocheilus</taxon>
    </lineage>
</organism>